<dbReference type="RefSeq" id="XP_022646609.1">
    <property type="nucleotide sequence ID" value="XM_022790874.1"/>
</dbReference>
<evidence type="ECO:0000256" key="2">
    <source>
        <dbReference type="ARBA" id="ARBA00022483"/>
    </source>
</evidence>
<keyword evidence="6" id="KW-0040">ANK repeat</keyword>
<proteinExistence type="predicted"/>
<feature type="repeat" description="ANK" evidence="6">
    <location>
        <begin position="1190"/>
        <end position="1212"/>
    </location>
</feature>
<comment type="subcellular location">
    <subcellularLocation>
        <location evidence="1">Target cell membrane</location>
    </subcellularLocation>
</comment>
<dbReference type="PANTHER" id="PTHR24172">
    <property type="entry name" value="ANK_REP_REGION DOMAIN-CONTAINING PROTEIN"/>
    <property type="match status" value="1"/>
</dbReference>
<evidence type="ECO:0000256" key="7">
    <source>
        <dbReference type="SAM" id="MobiDB-lite"/>
    </source>
</evidence>
<keyword evidence="3" id="KW-1052">Target cell membrane</keyword>
<feature type="compositionally biased region" description="Polar residues" evidence="7">
    <location>
        <begin position="1304"/>
        <end position="1315"/>
    </location>
</feature>
<dbReference type="OMA" id="ETEWEVR"/>
<accession>A0A7M7J9S3</accession>
<feature type="compositionally biased region" description="Basic and acidic residues" evidence="7">
    <location>
        <begin position="1284"/>
        <end position="1303"/>
    </location>
</feature>
<name>A0A7M7J9S3_VARDE</name>
<evidence type="ECO:0000256" key="4">
    <source>
        <dbReference type="ARBA" id="ARBA00023028"/>
    </source>
</evidence>
<dbReference type="Pfam" id="PF12796">
    <property type="entry name" value="Ank_2"/>
    <property type="match status" value="5"/>
</dbReference>
<dbReference type="KEGG" id="vde:111244142"/>
<organism evidence="8 9">
    <name type="scientific">Varroa destructor</name>
    <name type="common">Honeybee mite</name>
    <dbReference type="NCBI Taxonomy" id="109461"/>
    <lineage>
        <taxon>Eukaryota</taxon>
        <taxon>Metazoa</taxon>
        <taxon>Ecdysozoa</taxon>
        <taxon>Arthropoda</taxon>
        <taxon>Chelicerata</taxon>
        <taxon>Arachnida</taxon>
        <taxon>Acari</taxon>
        <taxon>Parasitiformes</taxon>
        <taxon>Mesostigmata</taxon>
        <taxon>Gamasina</taxon>
        <taxon>Dermanyssoidea</taxon>
        <taxon>Varroidae</taxon>
        <taxon>Varroa</taxon>
    </lineage>
</organism>
<reference evidence="8" key="1">
    <citation type="submission" date="2021-01" db="UniProtKB">
        <authorList>
            <consortium name="EnsemblMetazoa"/>
        </authorList>
    </citation>
    <scope>IDENTIFICATION</scope>
</reference>
<feature type="region of interest" description="Disordered" evidence="7">
    <location>
        <begin position="1284"/>
        <end position="1315"/>
    </location>
</feature>
<evidence type="ECO:0000256" key="3">
    <source>
        <dbReference type="ARBA" id="ARBA00022537"/>
    </source>
</evidence>
<dbReference type="GO" id="GO:0044231">
    <property type="term" value="C:host cell presynaptic membrane"/>
    <property type="evidence" value="ECO:0007669"/>
    <property type="project" value="UniProtKB-KW"/>
</dbReference>
<dbReference type="GO" id="GO:0006887">
    <property type="term" value="P:exocytosis"/>
    <property type="evidence" value="ECO:0007669"/>
    <property type="project" value="UniProtKB-KW"/>
</dbReference>
<dbReference type="Gene3D" id="1.25.40.20">
    <property type="entry name" value="Ankyrin repeat-containing domain"/>
    <property type="match status" value="6"/>
</dbReference>
<keyword evidence="4" id="KW-0528">Neurotoxin</keyword>
<keyword evidence="9" id="KW-1185">Reference proteome</keyword>
<dbReference type="Proteomes" id="UP000594260">
    <property type="component" value="Unplaced"/>
</dbReference>
<keyword evidence="4" id="KW-0800">Toxin</keyword>
<dbReference type="Pfam" id="PF05186">
    <property type="entry name" value="Dpy-30"/>
    <property type="match status" value="1"/>
</dbReference>
<dbReference type="GO" id="GO:0044218">
    <property type="term" value="C:other organism cell membrane"/>
    <property type="evidence" value="ECO:0007669"/>
    <property type="project" value="UniProtKB-KW"/>
</dbReference>
<feature type="repeat" description="ANK" evidence="6">
    <location>
        <begin position="296"/>
        <end position="329"/>
    </location>
</feature>
<feature type="repeat" description="ANK" evidence="6">
    <location>
        <begin position="505"/>
        <end position="538"/>
    </location>
</feature>
<dbReference type="InterPro" id="IPR007858">
    <property type="entry name" value="Dpy-30_motif"/>
</dbReference>
<dbReference type="InterPro" id="IPR036770">
    <property type="entry name" value="Ankyrin_rpt-contain_sf"/>
</dbReference>
<sequence>MISEPVVTPDALKDAITSSPRHVSKGGPMDNIYKSYVFLIQSGFGYYYTWSPFYNPGGDESGRPPEEGPLGGGFHYGEQLVPVESPSSSKIPPTTSREIPLPQATSTPKHNSIPPPTTRSRHKSSGAQDLIASTTQPNIKKIHVVRSPYVDLPPVRAMRELASLSTPGCLSSIRSLGTAEDPIALWLKLGALDKLEQALLDGYWEQLVGKTSRIPQVSRFLRQVPAVQARIEEIHEAVVAGRLDLVRRLIEHKKFAYSRDPQGATPLHKAVLYQHPDIISFFLEHYPSTLHARDHQGRTPLHYAAVLEKDPEIYDALLEHGADENATDVYGHTPTYYLESDELTVDQLQEGMHRSARCREGTLHKASRIKHRENFAINRSFSAKRAGNRSQVREMIRHGNLEVLEELVLHGHGDKLLGETSSDPVVQEFLDTVPGYMEQINDVHRAVVRGRLREVQTLISHKSLSLARDAMGLTPLHKAVLFGHYDIAEHMALNFPASMAAKSLDGRTALHLAAGLRDGQKIYDMLIFAGAPANILDSKGKNAEQYLNHPELLDLEQTIRKNQLANATYLGNTISKLKFLAPNVTKTQSVLHDRLLFSSNLPNFKQPFGGSENSDATPVTPPSPPTEDELNNNTTSNLCLGYLKSMPPQPPAAYRRFSRGRLPPVEIQGEMVTAEKLREWIEDQNVEKLHETVMSGVADQLGKDHPRDEVIQAYLRHDVPNLMRKFEAIHRALQEGNVPELESQLESQDFALARDHFGMTPLHRAVILNNVTSVKFLVNRFPETINARDREGRTALHFAAAISRRTGKNGMFRYLLQNGADNRIKDNRGRPAEYYKSHHLPIPSETALLGSRRKLRSKSEPPVRNGFRSQSLLANQISERITTALQKGSVPLAQELVIEGYGKHLVGRTSWNEELRHYLRQIPTQLVSIENLHRAASTGDVQMLAIISNRDDALLRARDENGYQAIHIATINRQPEVIEYIAKNYTQYLTSKTPNGQQPLHLAALQKDAEIYRLLVNYGADVRALDSRGRTAEFYMRSLGAPKKLATNPERFYEDYSRRTGAAPLPALGSAFSRKSMPDVNHVSRDVRTRTNSESSVISDQDDHHRLNELIDYWIKEEDLLRLEHVVIAGQGERLIGKTSSNPQVQEFLSLVPTYMDKIQQVHQAVIKGDVHEVKELLTRKRFALSRDVNGASPLHLSILYGHPDVLKYIVEFFPETLDGPDNEGRTPLHYAAVAPVIDVDYYQILRNAGADINIKDKNGNSADFYRTHPDALTIEDIFRNYEHTPGHDDSGIDSDRINKDRSPSATSGTATMSDVKQEVRDTVSNMIKQLNSDERGFVERSGVEAVLVDALIVVCAKRPTTPVSFLGDYLLCISAANKQPNTQTVPTPGPDEATQMIINASVAHGKPAAKMETFRAEPKPSPAVSSQSRAPEVLLDQRIVTTPLSACHLSVVQMDPPSILAEVSKTSMPSAMLTLPSSVVSTVSAAPVVLTGMPTPLTASSSSKSNLLSSPNTASTTVTSAFVDSMGPQLAAPMMPLVTLPTNSLPVTSIPLTTAPFSIEARERTVVKPKTSLPVTNEASRAPLSEVATNTEVVPTTSMDRNNGVMPPKIPRVADMAQAPNVLSDCER</sequence>
<evidence type="ECO:0000313" key="9">
    <source>
        <dbReference type="Proteomes" id="UP000594260"/>
    </source>
</evidence>
<keyword evidence="5" id="KW-1053">Target membrane</keyword>
<feature type="repeat" description="ANK" evidence="6">
    <location>
        <begin position="995"/>
        <end position="1027"/>
    </location>
</feature>
<evidence type="ECO:0000256" key="1">
    <source>
        <dbReference type="ARBA" id="ARBA00004175"/>
    </source>
</evidence>
<dbReference type="SUPFAM" id="SSF48403">
    <property type="entry name" value="Ankyrin repeat"/>
    <property type="match status" value="3"/>
</dbReference>
<dbReference type="GeneID" id="111244142"/>
<feature type="repeat" description="ANK" evidence="6">
    <location>
        <begin position="262"/>
        <end position="285"/>
    </location>
</feature>
<dbReference type="InParanoid" id="A0A7M7J9S3"/>
<keyword evidence="5" id="KW-0472">Membrane</keyword>
<protein>
    <submittedName>
        <fullName evidence="8">Uncharacterized protein</fullName>
    </submittedName>
</protein>
<evidence type="ECO:0000256" key="5">
    <source>
        <dbReference type="ARBA" id="ARBA00023298"/>
    </source>
</evidence>
<dbReference type="PROSITE" id="PS50297">
    <property type="entry name" value="ANK_REP_REGION"/>
    <property type="match status" value="7"/>
</dbReference>
<feature type="repeat" description="ANK" evidence="6">
    <location>
        <begin position="791"/>
        <end position="827"/>
    </location>
</feature>
<dbReference type="InterPro" id="IPR002110">
    <property type="entry name" value="Ankyrin_rpt"/>
</dbReference>
<dbReference type="OrthoDB" id="432281at2759"/>
<dbReference type="SMART" id="SM00248">
    <property type="entry name" value="ANK"/>
    <property type="match status" value="14"/>
</dbReference>
<dbReference type="PROSITE" id="PS50088">
    <property type="entry name" value="ANK_REPEAT"/>
    <property type="match status" value="7"/>
</dbReference>
<feature type="compositionally biased region" description="Low complexity" evidence="7">
    <location>
        <begin position="85"/>
        <end position="96"/>
    </location>
</feature>
<keyword evidence="2" id="KW-0268">Exocytosis</keyword>
<evidence type="ECO:0000313" key="8">
    <source>
        <dbReference type="EnsemblMetazoa" id="XP_022646609"/>
    </source>
</evidence>
<dbReference type="EnsemblMetazoa" id="XM_022790874">
    <property type="protein sequence ID" value="XP_022646609"/>
    <property type="gene ID" value="LOC111244142"/>
</dbReference>
<feature type="region of interest" description="Disordered" evidence="7">
    <location>
        <begin position="58"/>
        <end position="128"/>
    </location>
</feature>
<feature type="repeat" description="ANK" evidence="6">
    <location>
        <begin position="1224"/>
        <end position="1258"/>
    </location>
</feature>
<feature type="region of interest" description="Disordered" evidence="7">
    <location>
        <begin position="606"/>
        <end position="634"/>
    </location>
</feature>
<dbReference type="PANTHER" id="PTHR24172:SF4">
    <property type="entry name" value="ANK_REP_REGION DOMAIN-CONTAINING PROTEIN"/>
    <property type="match status" value="1"/>
</dbReference>
<keyword evidence="4" id="KW-0638">Presynaptic neurotoxin</keyword>
<evidence type="ECO:0000256" key="6">
    <source>
        <dbReference type="PROSITE-ProRule" id="PRU00023"/>
    </source>
</evidence>